<sequence>MTVLALPSPPTSITLQLLLVGIWLGIVIGSAELLKRLITTDPEITRKVVHIGTGNVILLAWWLDVPTWVGIAASVIFSIVTLLSYRYPILSSVSGVGRKSLGTFFYALSIGILIAWFWPLKLPQYAAIGILTMTWGDGLAALIGQRFGRHPYQVWGMKKSWEGSLSMAGVSCLIIYGILWITQGNITATWISAVAISVIVSTLEAFSKWGIDNLTVPIASAALGFVFNEFWLT</sequence>
<dbReference type="InterPro" id="IPR037997">
    <property type="entry name" value="Dgk1-like"/>
</dbReference>
<protein>
    <submittedName>
        <fullName evidence="2">Phosphatidate cytidylyltransferase</fullName>
    </submittedName>
</protein>
<name>B0CG32_ACAM1</name>
<dbReference type="AlphaFoldDB" id="B0CG32"/>
<feature type="transmembrane region" description="Helical" evidence="1">
    <location>
        <begin position="101"/>
        <end position="119"/>
    </location>
</feature>
<dbReference type="GO" id="GO:0016779">
    <property type="term" value="F:nucleotidyltransferase activity"/>
    <property type="evidence" value="ECO:0007669"/>
    <property type="project" value="UniProtKB-KW"/>
</dbReference>
<keyword evidence="1" id="KW-0472">Membrane</keyword>
<proteinExistence type="predicted"/>
<dbReference type="KEGG" id="amr:AM1_4502"/>
<evidence type="ECO:0000313" key="2">
    <source>
        <dbReference type="EMBL" id="ABW29479.1"/>
    </source>
</evidence>
<keyword evidence="1" id="KW-1133">Transmembrane helix</keyword>
<feature type="transmembrane region" description="Helical" evidence="1">
    <location>
        <begin position="188"/>
        <end position="207"/>
    </location>
</feature>
<keyword evidence="2" id="KW-0808">Transferase</keyword>
<feature type="transmembrane region" description="Helical" evidence="1">
    <location>
        <begin position="69"/>
        <end position="89"/>
    </location>
</feature>
<dbReference type="OrthoDB" id="8149352at2"/>
<feature type="transmembrane region" description="Helical" evidence="1">
    <location>
        <begin position="46"/>
        <end position="63"/>
    </location>
</feature>
<dbReference type="STRING" id="329726.AM1_4502"/>
<feature type="transmembrane region" description="Helical" evidence="1">
    <location>
        <begin position="214"/>
        <end position="232"/>
    </location>
</feature>
<dbReference type="PANTHER" id="PTHR31303:SF1">
    <property type="entry name" value="CTP-DEPENDENT DIACYLGLYCEROL KINASE 1"/>
    <property type="match status" value="1"/>
</dbReference>
<evidence type="ECO:0000256" key="1">
    <source>
        <dbReference type="SAM" id="Phobius"/>
    </source>
</evidence>
<dbReference type="PANTHER" id="PTHR31303">
    <property type="entry name" value="CTP-DEPENDENT DIACYLGLYCEROL KINASE 1"/>
    <property type="match status" value="1"/>
</dbReference>
<gene>
    <name evidence="2" type="primary">cdsA</name>
    <name evidence="2" type="ordered locus">AM1_4502</name>
</gene>
<evidence type="ECO:0000313" key="3">
    <source>
        <dbReference type="Proteomes" id="UP000000268"/>
    </source>
</evidence>
<keyword evidence="1" id="KW-0812">Transmembrane</keyword>
<feature type="transmembrane region" description="Helical" evidence="1">
    <location>
        <begin position="13"/>
        <end position="34"/>
    </location>
</feature>
<feature type="transmembrane region" description="Helical" evidence="1">
    <location>
        <begin position="125"/>
        <end position="144"/>
    </location>
</feature>
<organism evidence="2 3">
    <name type="scientific">Acaryochloris marina (strain MBIC 11017)</name>
    <dbReference type="NCBI Taxonomy" id="329726"/>
    <lineage>
        <taxon>Bacteria</taxon>
        <taxon>Bacillati</taxon>
        <taxon>Cyanobacteriota</taxon>
        <taxon>Cyanophyceae</taxon>
        <taxon>Acaryochloridales</taxon>
        <taxon>Acaryochloridaceae</taxon>
        <taxon>Acaryochloris</taxon>
    </lineage>
</organism>
<dbReference type="Proteomes" id="UP000000268">
    <property type="component" value="Chromosome"/>
</dbReference>
<dbReference type="EMBL" id="CP000828">
    <property type="protein sequence ID" value="ABW29479.1"/>
    <property type="molecule type" value="Genomic_DNA"/>
</dbReference>
<dbReference type="GO" id="GO:0004143">
    <property type="term" value="F:ATP-dependent diacylglycerol kinase activity"/>
    <property type="evidence" value="ECO:0007669"/>
    <property type="project" value="InterPro"/>
</dbReference>
<accession>B0CG32</accession>
<dbReference type="HOGENOM" id="CLU_058561_7_0_3"/>
<keyword evidence="3" id="KW-1185">Reference proteome</keyword>
<dbReference type="RefSeq" id="WP_012164792.1">
    <property type="nucleotide sequence ID" value="NC_009925.1"/>
</dbReference>
<reference evidence="2 3" key="1">
    <citation type="journal article" date="2008" name="Proc. Natl. Acad. Sci. U.S.A.">
        <title>Niche adaptation and genome expansion in the chlorophyll d-producing cyanobacterium Acaryochloris marina.</title>
        <authorList>
            <person name="Swingley W.D."/>
            <person name="Chen M."/>
            <person name="Cheung P.C."/>
            <person name="Conrad A.L."/>
            <person name="Dejesa L.C."/>
            <person name="Hao J."/>
            <person name="Honchak B.M."/>
            <person name="Karbach L.E."/>
            <person name="Kurdoglu A."/>
            <person name="Lahiri S."/>
            <person name="Mastrian S.D."/>
            <person name="Miyashita H."/>
            <person name="Page L."/>
            <person name="Ramakrishna P."/>
            <person name="Satoh S."/>
            <person name="Sattley W.M."/>
            <person name="Shimada Y."/>
            <person name="Taylor H.L."/>
            <person name="Tomo T."/>
            <person name="Tsuchiya T."/>
            <person name="Wang Z.T."/>
            <person name="Raymond J."/>
            <person name="Mimuro M."/>
            <person name="Blankenship R.E."/>
            <person name="Touchman J.W."/>
        </authorList>
    </citation>
    <scope>NUCLEOTIDE SEQUENCE [LARGE SCALE GENOMIC DNA]</scope>
    <source>
        <strain evidence="3">MBIC 11017</strain>
    </source>
</reference>
<feature type="transmembrane region" description="Helical" evidence="1">
    <location>
        <begin position="165"/>
        <end position="182"/>
    </location>
</feature>
<keyword evidence="2" id="KW-0548">Nucleotidyltransferase</keyword>
<dbReference type="eggNOG" id="COG0170">
    <property type="taxonomic scope" value="Bacteria"/>
</dbReference>